<protein>
    <submittedName>
        <fullName evidence="3">PH domain-containing protein</fullName>
    </submittedName>
</protein>
<evidence type="ECO:0000259" key="2">
    <source>
        <dbReference type="Pfam" id="PF03703"/>
    </source>
</evidence>
<keyword evidence="1" id="KW-0812">Transmembrane</keyword>
<proteinExistence type="predicted"/>
<feature type="domain" description="YdbS-like PH" evidence="2">
    <location>
        <begin position="96"/>
        <end position="183"/>
    </location>
</feature>
<keyword evidence="1" id="KW-1133">Transmembrane helix</keyword>
<evidence type="ECO:0000256" key="1">
    <source>
        <dbReference type="SAM" id="Phobius"/>
    </source>
</evidence>
<dbReference type="Proteomes" id="UP000681356">
    <property type="component" value="Unassembled WGS sequence"/>
</dbReference>
<evidence type="ECO:0000313" key="4">
    <source>
        <dbReference type="Proteomes" id="UP000681356"/>
    </source>
</evidence>
<evidence type="ECO:0000313" key="3">
    <source>
        <dbReference type="EMBL" id="MBS0123631.1"/>
    </source>
</evidence>
<dbReference type="NCBIfam" id="NF040894">
    <property type="entry name" value="puhB_PGC"/>
    <property type="match status" value="1"/>
</dbReference>
<sequence length="211" mass="23047">MSHDDFATEPVPGLPELPPEGEHILWQGRPDWWRLSWEALSLPWVAGYFIFLALWRLVSVIDLMPLGQAIGAALPFLVLGGIVIAALMLVGYIQARTTLYTVTNRRIAMRIGAALTVTLNLPYTQVSNAALSLRKGGTGTIALEASGKLPLGYAMCWPHVRPWHILSPQPALRCIPEAEKVARMIADSAEARVSMPQVVRRQPGIAPVAAE</sequence>
<reference evidence="3" key="1">
    <citation type="submission" date="2021-04" db="EMBL/GenBank/DDBJ databases">
        <authorList>
            <person name="Yoon J."/>
        </authorList>
    </citation>
    <scope>NUCLEOTIDE SEQUENCE</scope>
    <source>
        <strain evidence="3">KMU-90</strain>
    </source>
</reference>
<dbReference type="EMBL" id="JAGTUU010000002">
    <property type="protein sequence ID" value="MBS0123631.1"/>
    <property type="molecule type" value="Genomic_DNA"/>
</dbReference>
<gene>
    <name evidence="3" type="ORF">KB874_05740</name>
</gene>
<feature type="transmembrane region" description="Helical" evidence="1">
    <location>
        <begin position="39"/>
        <end position="58"/>
    </location>
</feature>
<organism evidence="3 4">
    <name type="scientific">Thetidibacter halocola</name>
    <dbReference type="NCBI Taxonomy" id="2827239"/>
    <lineage>
        <taxon>Bacteria</taxon>
        <taxon>Pseudomonadati</taxon>
        <taxon>Pseudomonadota</taxon>
        <taxon>Alphaproteobacteria</taxon>
        <taxon>Rhodobacterales</taxon>
        <taxon>Roseobacteraceae</taxon>
        <taxon>Thetidibacter</taxon>
    </lineage>
</organism>
<keyword evidence="1" id="KW-0472">Membrane</keyword>
<name>A0A8J8B650_9RHOB</name>
<dbReference type="InterPro" id="IPR054839">
    <property type="entry name" value="puhB_PGC"/>
</dbReference>
<accession>A0A8J8B650</accession>
<dbReference type="Pfam" id="PF03703">
    <property type="entry name" value="bPH_2"/>
    <property type="match status" value="1"/>
</dbReference>
<comment type="caution">
    <text evidence="3">The sequence shown here is derived from an EMBL/GenBank/DDBJ whole genome shotgun (WGS) entry which is preliminary data.</text>
</comment>
<dbReference type="RefSeq" id="WP_212535597.1">
    <property type="nucleotide sequence ID" value="NZ_JAGTUU010000002.1"/>
</dbReference>
<dbReference type="InterPro" id="IPR005182">
    <property type="entry name" value="YdbS-like_PH"/>
</dbReference>
<dbReference type="AlphaFoldDB" id="A0A8J8B650"/>
<feature type="transmembrane region" description="Helical" evidence="1">
    <location>
        <begin position="70"/>
        <end position="93"/>
    </location>
</feature>
<keyword evidence="4" id="KW-1185">Reference proteome</keyword>